<keyword evidence="12" id="KW-0325">Glycoprotein</keyword>
<dbReference type="InterPro" id="IPR001245">
    <property type="entry name" value="Ser-Thr/Tyr_kinase_cat_dom"/>
</dbReference>
<keyword evidence="9 15" id="KW-0067">ATP-binding</keyword>
<evidence type="ECO:0000256" key="18">
    <source>
        <dbReference type="SAM" id="SignalP"/>
    </source>
</evidence>
<evidence type="ECO:0000256" key="13">
    <source>
        <dbReference type="ARBA" id="ARBA00047899"/>
    </source>
</evidence>
<dbReference type="Proteomes" id="UP001454036">
    <property type="component" value="Unassembled WGS sequence"/>
</dbReference>
<evidence type="ECO:0000256" key="1">
    <source>
        <dbReference type="ARBA" id="ARBA00004167"/>
    </source>
</evidence>
<keyword evidence="3 20" id="KW-0723">Serine/threonine-protein kinase</keyword>
<dbReference type="CDD" id="cd14066">
    <property type="entry name" value="STKc_IRAK"/>
    <property type="match status" value="1"/>
</dbReference>
<proteinExistence type="predicted"/>
<keyword evidence="4" id="KW-0808">Transferase</keyword>
<name>A0AAV3RGV3_LITER</name>
<feature type="region of interest" description="Disordered" evidence="16">
    <location>
        <begin position="426"/>
        <end position="448"/>
    </location>
</feature>
<dbReference type="InterPro" id="IPR009091">
    <property type="entry name" value="RCC1/BLIP-II"/>
</dbReference>
<evidence type="ECO:0000256" key="12">
    <source>
        <dbReference type="ARBA" id="ARBA00023180"/>
    </source>
</evidence>
<feature type="compositionally biased region" description="Low complexity" evidence="16">
    <location>
        <begin position="430"/>
        <end position="440"/>
    </location>
</feature>
<evidence type="ECO:0000256" key="9">
    <source>
        <dbReference type="ARBA" id="ARBA00022840"/>
    </source>
</evidence>
<accession>A0AAV3RGV3</accession>
<feature type="signal peptide" evidence="18">
    <location>
        <begin position="1"/>
        <end position="21"/>
    </location>
</feature>
<dbReference type="FunFam" id="3.30.200.20:FF:000466">
    <property type="entry name" value="Putative LRR receptor-like serine/threonine-protein kinase"/>
    <property type="match status" value="1"/>
</dbReference>
<evidence type="ECO:0000256" key="8">
    <source>
        <dbReference type="ARBA" id="ARBA00022777"/>
    </source>
</evidence>
<evidence type="ECO:0000256" key="11">
    <source>
        <dbReference type="ARBA" id="ARBA00023136"/>
    </source>
</evidence>
<evidence type="ECO:0000256" key="3">
    <source>
        <dbReference type="ARBA" id="ARBA00022527"/>
    </source>
</evidence>
<comment type="caution">
    <text evidence="20">The sequence shown here is derived from an EMBL/GenBank/DDBJ whole genome shotgun (WGS) entry which is preliminary data.</text>
</comment>
<dbReference type="InterPro" id="IPR008271">
    <property type="entry name" value="Ser/Thr_kinase_AS"/>
</dbReference>
<dbReference type="EMBL" id="BAABME010008661">
    <property type="protein sequence ID" value="GAA0173562.1"/>
    <property type="molecule type" value="Genomic_DNA"/>
</dbReference>
<evidence type="ECO:0000259" key="19">
    <source>
        <dbReference type="PROSITE" id="PS50011"/>
    </source>
</evidence>
<feature type="domain" description="Protein kinase" evidence="19">
    <location>
        <begin position="489"/>
        <end position="782"/>
    </location>
</feature>
<protein>
    <recommendedName>
        <fullName evidence="2">non-specific serine/threonine protein kinase</fullName>
        <ecNumber evidence="2">2.7.11.1</ecNumber>
    </recommendedName>
</protein>
<dbReference type="GO" id="GO:0016020">
    <property type="term" value="C:membrane"/>
    <property type="evidence" value="ECO:0007669"/>
    <property type="project" value="UniProtKB-SubCell"/>
</dbReference>
<dbReference type="Pfam" id="PF07714">
    <property type="entry name" value="PK_Tyr_Ser-Thr"/>
    <property type="match status" value="1"/>
</dbReference>
<comment type="catalytic activity">
    <reaction evidence="14">
        <text>L-seryl-[protein] + ATP = O-phospho-L-seryl-[protein] + ADP + H(+)</text>
        <dbReference type="Rhea" id="RHEA:17989"/>
        <dbReference type="Rhea" id="RHEA-COMP:9863"/>
        <dbReference type="Rhea" id="RHEA-COMP:11604"/>
        <dbReference type="ChEBI" id="CHEBI:15378"/>
        <dbReference type="ChEBI" id="CHEBI:29999"/>
        <dbReference type="ChEBI" id="CHEBI:30616"/>
        <dbReference type="ChEBI" id="CHEBI:83421"/>
        <dbReference type="ChEBI" id="CHEBI:456216"/>
        <dbReference type="EC" id="2.7.11.1"/>
    </reaction>
</comment>
<evidence type="ECO:0000256" key="6">
    <source>
        <dbReference type="ARBA" id="ARBA00022729"/>
    </source>
</evidence>
<evidence type="ECO:0000256" key="17">
    <source>
        <dbReference type="SAM" id="Phobius"/>
    </source>
</evidence>
<evidence type="ECO:0000256" key="10">
    <source>
        <dbReference type="ARBA" id="ARBA00022989"/>
    </source>
</evidence>
<dbReference type="SMART" id="SM00220">
    <property type="entry name" value="S_TKc"/>
    <property type="match status" value="1"/>
</dbReference>
<keyword evidence="6 18" id="KW-0732">Signal</keyword>
<dbReference type="PANTHER" id="PTHR46146">
    <property type="entry name" value="SERINE/THREONINE-PROTEIN KINASE-LIKE PROTEIN CCR4"/>
    <property type="match status" value="1"/>
</dbReference>
<dbReference type="SUPFAM" id="SSF50985">
    <property type="entry name" value="RCC1/BLIP-II"/>
    <property type="match status" value="1"/>
</dbReference>
<dbReference type="AlphaFoldDB" id="A0AAV3RGV3"/>
<dbReference type="Gene3D" id="3.30.200.20">
    <property type="entry name" value="Phosphorylase Kinase, domain 1"/>
    <property type="match status" value="1"/>
</dbReference>
<comment type="subcellular location">
    <subcellularLocation>
        <location evidence="1">Membrane</location>
        <topology evidence="1">Single-pass membrane protein</topology>
    </subcellularLocation>
</comment>
<dbReference type="InterPro" id="IPR017441">
    <property type="entry name" value="Protein_kinase_ATP_BS"/>
</dbReference>
<dbReference type="PROSITE" id="PS50011">
    <property type="entry name" value="PROTEIN_KINASE_DOM"/>
    <property type="match status" value="1"/>
</dbReference>
<keyword evidence="8 20" id="KW-0418">Kinase</keyword>
<dbReference type="InterPro" id="IPR011009">
    <property type="entry name" value="Kinase-like_dom_sf"/>
</dbReference>
<evidence type="ECO:0000313" key="20">
    <source>
        <dbReference type="EMBL" id="GAA0173562.1"/>
    </source>
</evidence>
<dbReference type="EC" id="2.7.11.1" evidence="2"/>
<keyword evidence="21" id="KW-1185">Reference proteome</keyword>
<feature type="chain" id="PRO_5043988355" description="non-specific serine/threonine protein kinase" evidence="18">
    <location>
        <begin position="22"/>
        <end position="801"/>
    </location>
</feature>
<feature type="transmembrane region" description="Helical" evidence="17">
    <location>
        <begin position="385"/>
        <end position="408"/>
    </location>
</feature>
<dbReference type="GO" id="GO:0005524">
    <property type="term" value="F:ATP binding"/>
    <property type="evidence" value="ECO:0007669"/>
    <property type="project" value="UniProtKB-UniRule"/>
</dbReference>
<evidence type="ECO:0000256" key="15">
    <source>
        <dbReference type="PROSITE-ProRule" id="PRU10141"/>
    </source>
</evidence>
<gene>
    <name evidence="20" type="ORF">LIER_27151</name>
</gene>
<keyword evidence="11 17" id="KW-0472">Membrane</keyword>
<dbReference type="Gene3D" id="2.130.10.30">
    <property type="entry name" value="Regulator of chromosome condensation 1/beta-lactamase-inhibitor protein II"/>
    <property type="match status" value="1"/>
</dbReference>
<evidence type="ECO:0000256" key="4">
    <source>
        <dbReference type="ARBA" id="ARBA00022679"/>
    </source>
</evidence>
<dbReference type="InterPro" id="IPR000719">
    <property type="entry name" value="Prot_kinase_dom"/>
</dbReference>
<sequence length="801" mass="85715">MTTSSSYISVMVLLLITLTSTLSPSPTTHAFGGTATTIAVVYGGATTICSIVAEQPIQQIQCFRQNQTGPIPVFPSISFDFIAGGGDVFCGVRSGGAALLCWDVNFVPKRIYFNESAPLASVAIGDSQVCGLSSSGDVVCWRGSSFSGVGVGSFRSISSGLGFSCGVLERNSSVVCWGDNADMASRIQASFVNTSMENVFVGGRHACGISSSGLMICEGNNDNGQLNVPSNSIYEYSGLALGANHSCAIRGLNNSVVCWGGNGEFSSDLIVGVSFESIVAGFDFTCGLTSVNLSIICWGPGWPNGLYPSGSVLPLAKILPGPCLQENCRCGVYPQSQELCSSDGNICRPCEGPILPSSPPTPSLPPPPVISPTPSSPSRGLRRGLLAFAIIGSVGAFLGICSIIYCLWTGVCFGKKKIHNSVQPTITARNNSNNNNSSSSPTIFSRSSTLVRQGSRLMRRQRSGPSSKHTDRGAEEFLLSDLNAATNDFSLENKIGAGSFGIVYKGKLPDGREVAIKRGEMGAKMKKLQEKESAFESELAFLSRLHHKHLVRLVGYCEENEERLLVYDYMKNGALYDHLHDKNNVENSSSLVNSWKMRIKIALDASRGIEYLHNYAVPPIIHRDIKSSNILLDATWTARVSDFGLSLMSPENDDVEFKPQKAAGTVGYIDPEYYGLNVLTAKSDVYGFGVVLLELLTGKKAIFKSPETGSSPITLVDYAVPIIKLGEVEKILDKRVGPPPDSAEAEAVELVAYTALHCVYTQGKDRPTMTDIVANLERAAALCNYTRSDSISSDRLSIVSE</sequence>
<evidence type="ECO:0000313" key="21">
    <source>
        <dbReference type="Proteomes" id="UP001454036"/>
    </source>
</evidence>
<dbReference type="Gene3D" id="1.10.510.10">
    <property type="entry name" value="Transferase(Phosphotransferase) domain 1"/>
    <property type="match status" value="1"/>
</dbReference>
<evidence type="ECO:0000256" key="16">
    <source>
        <dbReference type="SAM" id="MobiDB-lite"/>
    </source>
</evidence>
<evidence type="ECO:0000256" key="14">
    <source>
        <dbReference type="ARBA" id="ARBA00048679"/>
    </source>
</evidence>
<comment type="catalytic activity">
    <reaction evidence="13">
        <text>L-threonyl-[protein] + ATP = O-phospho-L-threonyl-[protein] + ADP + H(+)</text>
        <dbReference type="Rhea" id="RHEA:46608"/>
        <dbReference type="Rhea" id="RHEA-COMP:11060"/>
        <dbReference type="Rhea" id="RHEA-COMP:11605"/>
        <dbReference type="ChEBI" id="CHEBI:15378"/>
        <dbReference type="ChEBI" id="CHEBI:30013"/>
        <dbReference type="ChEBI" id="CHEBI:30616"/>
        <dbReference type="ChEBI" id="CHEBI:61977"/>
        <dbReference type="ChEBI" id="CHEBI:456216"/>
        <dbReference type="EC" id="2.7.11.1"/>
    </reaction>
</comment>
<keyword evidence="10 17" id="KW-1133">Transmembrane helix</keyword>
<dbReference type="GO" id="GO:0042803">
    <property type="term" value="F:protein homodimerization activity"/>
    <property type="evidence" value="ECO:0007669"/>
    <property type="project" value="UniProtKB-ARBA"/>
</dbReference>
<feature type="binding site" evidence="15">
    <location>
        <position position="517"/>
    </location>
    <ligand>
        <name>ATP</name>
        <dbReference type="ChEBI" id="CHEBI:30616"/>
    </ligand>
</feature>
<evidence type="ECO:0000256" key="5">
    <source>
        <dbReference type="ARBA" id="ARBA00022692"/>
    </source>
</evidence>
<evidence type="ECO:0000256" key="2">
    <source>
        <dbReference type="ARBA" id="ARBA00012513"/>
    </source>
</evidence>
<dbReference type="GO" id="GO:0004674">
    <property type="term" value="F:protein serine/threonine kinase activity"/>
    <property type="evidence" value="ECO:0007669"/>
    <property type="project" value="UniProtKB-KW"/>
</dbReference>
<keyword evidence="7 15" id="KW-0547">Nucleotide-binding</keyword>
<organism evidence="20 21">
    <name type="scientific">Lithospermum erythrorhizon</name>
    <name type="common">Purple gromwell</name>
    <name type="synonym">Lithospermum officinale var. erythrorhizon</name>
    <dbReference type="NCBI Taxonomy" id="34254"/>
    <lineage>
        <taxon>Eukaryota</taxon>
        <taxon>Viridiplantae</taxon>
        <taxon>Streptophyta</taxon>
        <taxon>Embryophyta</taxon>
        <taxon>Tracheophyta</taxon>
        <taxon>Spermatophyta</taxon>
        <taxon>Magnoliopsida</taxon>
        <taxon>eudicotyledons</taxon>
        <taxon>Gunneridae</taxon>
        <taxon>Pentapetalae</taxon>
        <taxon>asterids</taxon>
        <taxon>lamiids</taxon>
        <taxon>Boraginales</taxon>
        <taxon>Boraginaceae</taxon>
        <taxon>Boraginoideae</taxon>
        <taxon>Lithospermeae</taxon>
        <taxon>Lithospermum</taxon>
    </lineage>
</organism>
<reference evidence="20 21" key="1">
    <citation type="submission" date="2024-01" db="EMBL/GenBank/DDBJ databases">
        <title>The complete chloroplast genome sequence of Lithospermum erythrorhizon: insights into the phylogenetic relationship among Boraginaceae species and the maternal lineages of purple gromwells.</title>
        <authorList>
            <person name="Okada T."/>
            <person name="Watanabe K."/>
        </authorList>
    </citation>
    <scope>NUCLEOTIDE SEQUENCE [LARGE SCALE GENOMIC DNA]</scope>
</reference>
<evidence type="ECO:0000256" key="7">
    <source>
        <dbReference type="ARBA" id="ARBA00022741"/>
    </source>
</evidence>
<dbReference type="PROSITE" id="PS00108">
    <property type="entry name" value="PROTEIN_KINASE_ST"/>
    <property type="match status" value="1"/>
</dbReference>
<dbReference type="FunFam" id="1.10.510.10:FF:000569">
    <property type="entry name" value="Serine/threonine-protein kinase-like protein CCR4"/>
    <property type="match status" value="1"/>
</dbReference>
<keyword evidence="5 17" id="KW-0812">Transmembrane</keyword>
<dbReference type="PROSITE" id="PS00107">
    <property type="entry name" value="PROTEIN_KINASE_ATP"/>
    <property type="match status" value="1"/>
</dbReference>
<dbReference type="PANTHER" id="PTHR46146:SF3">
    <property type="entry name" value="SERINE_THREONINE-PROTEIN KINASE-LIKE PROTEIN CCR3-RELATED"/>
    <property type="match status" value="1"/>
</dbReference>
<dbReference type="SUPFAM" id="SSF56112">
    <property type="entry name" value="Protein kinase-like (PK-like)"/>
    <property type="match status" value="1"/>
</dbReference>